<protein>
    <submittedName>
        <fullName evidence="2">Spnb5 cytoskeletal protein beta 5</fullName>
    </submittedName>
</protein>
<sequence>MSAERLLDPRERQRLEEAIGEALLSVEGLKRALLKALEALAALEAEDRALGALYASLPREGHRLLGEILQEIRPRLEALCGPLREVLHEGE</sequence>
<gene>
    <name evidence="2" type="ordered locus">Mesil_0577</name>
</gene>
<organism evidence="2 3">
    <name type="scientific">Allomeiothermus silvanus (strain ATCC 700542 / DSM 9946 / NBRC 106475 / NCIMB 13440 / VI-R2)</name>
    <name type="common">Thermus silvanus</name>
    <dbReference type="NCBI Taxonomy" id="526227"/>
    <lineage>
        <taxon>Bacteria</taxon>
        <taxon>Thermotogati</taxon>
        <taxon>Deinococcota</taxon>
        <taxon>Deinococci</taxon>
        <taxon>Thermales</taxon>
        <taxon>Thermaceae</taxon>
        <taxon>Allomeiothermus</taxon>
    </lineage>
</organism>
<name>D7BAI4_ALLS1</name>
<proteinExistence type="predicted"/>
<evidence type="ECO:0000256" key="1">
    <source>
        <dbReference type="SAM" id="Coils"/>
    </source>
</evidence>
<keyword evidence="1" id="KW-0175">Coiled coil</keyword>
<accession>D7BAI4</accession>
<dbReference type="STRING" id="526227.Mesil_0577"/>
<dbReference type="KEGG" id="msv:Mesil_0577"/>
<dbReference type="Proteomes" id="UP000001916">
    <property type="component" value="Chromosome"/>
</dbReference>
<dbReference type="AlphaFoldDB" id="D7BAI4"/>
<evidence type="ECO:0000313" key="2">
    <source>
        <dbReference type="EMBL" id="ADH62506.1"/>
    </source>
</evidence>
<evidence type="ECO:0000313" key="3">
    <source>
        <dbReference type="Proteomes" id="UP000001916"/>
    </source>
</evidence>
<dbReference type="OrthoDB" id="34538at2"/>
<keyword evidence="3" id="KW-1185">Reference proteome</keyword>
<dbReference type="EMBL" id="CP002042">
    <property type="protein sequence ID" value="ADH62506.1"/>
    <property type="molecule type" value="Genomic_DNA"/>
</dbReference>
<reference evidence="2 3" key="1">
    <citation type="journal article" date="2010" name="Stand. Genomic Sci.">
        <title>Complete genome sequence of Meiothermus silvanus type strain (VI-R2).</title>
        <authorList>
            <person name="Sikorski J."/>
            <person name="Tindall B.J."/>
            <person name="Lowry S."/>
            <person name="Lucas S."/>
            <person name="Nolan M."/>
            <person name="Copeland A."/>
            <person name="Glavina Del Rio T."/>
            <person name="Tice H."/>
            <person name="Cheng J.F."/>
            <person name="Han C."/>
            <person name="Pitluck S."/>
            <person name="Liolios K."/>
            <person name="Ivanova N."/>
            <person name="Mavromatis K."/>
            <person name="Mikhailova N."/>
            <person name="Pati A."/>
            <person name="Goodwin L."/>
            <person name="Chen A."/>
            <person name="Palaniappan K."/>
            <person name="Land M."/>
            <person name="Hauser L."/>
            <person name="Chang Y.J."/>
            <person name="Jeffries C.D."/>
            <person name="Rohde M."/>
            <person name="Goker M."/>
            <person name="Woyke T."/>
            <person name="Bristow J."/>
            <person name="Eisen J.A."/>
            <person name="Markowitz V."/>
            <person name="Hugenholtz P."/>
            <person name="Kyrpides N.C."/>
            <person name="Klenk H.P."/>
            <person name="Lapidus A."/>
        </authorList>
    </citation>
    <scope>NUCLEOTIDE SEQUENCE [LARGE SCALE GENOMIC DNA]</scope>
    <source>
        <strain evidence="3">ATCC 700542 / DSM 9946 / VI-R2</strain>
    </source>
</reference>
<dbReference type="HOGENOM" id="CLU_2423492_0_0_0"/>
<dbReference type="RefSeq" id="WP_013157099.1">
    <property type="nucleotide sequence ID" value="NC_014212.1"/>
</dbReference>
<feature type="coiled-coil region" evidence="1">
    <location>
        <begin position="12"/>
        <end position="46"/>
    </location>
</feature>